<feature type="chain" id="PRO_5045090263" evidence="2">
    <location>
        <begin position="28"/>
        <end position="125"/>
    </location>
</feature>
<dbReference type="Proteomes" id="UP000633814">
    <property type="component" value="Unassembled WGS sequence"/>
</dbReference>
<keyword evidence="1 2" id="KW-0732">Signal</keyword>
<proteinExistence type="predicted"/>
<evidence type="ECO:0000256" key="1">
    <source>
        <dbReference type="ARBA" id="ARBA00022729"/>
    </source>
</evidence>
<sequence>MSGMCTKMIKAGVVAFLVLGLSGCVVAIGNTDEPKNQLASDKAQHENLKKINQLQLGFSVAEVKTLLGAPDFTEAFQKNGEQVQVLFYRTQLNRRDNKTTKDECTPIVFHGDQLSGWGEKAYNYL</sequence>
<evidence type="ECO:0000256" key="2">
    <source>
        <dbReference type="SAM" id="SignalP"/>
    </source>
</evidence>
<evidence type="ECO:0000313" key="3">
    <source>
        <dbReference type="EMBL" id="MCB5225627.1"/>
    </source>
</evidence>
<name>A0ABS8BZZ2_9ALTE</name>
<dbReference type="Pfam" id="PF11399">
    <property type="entry name" value="DUF3192"/>
    <property type="match status" value="1"/>
</dbReference>
<reference evidence="3 4" key="1">
    <citation type="submission" date="2021-10" db="EMBL/GenBank/DDBJ databases">
        <title>Alishewanella koreense sp. nov. isolated from seawater of southwestern coast in South Korea and the proposal for the reclassification of Rheinheimera perlucida and Rheinheimera tuosuensis as Arsukibacterium perlucida and Arsukibacterium tuosuensis.</title>
        <authorList>
            <person name="Kim K.H."/>
            <person name="Ruan W."/>
            <person name="Kim K.R."/>
            <person name="Baek J.H."/>
            <person name="Jeon C.O."/>
        </authorList>
    </citation>
    <scope>NUCLEOTIDE SEQUENCE [LARGE SCALE GENOMIC DNA]</scope>
    <source>
        <strain evidence="3 4">16-MA</strain>
    </source>
</reference>
<comment type="caution">
    <text evidence="3">The sequence shown here is derived from an EMBL/GenBank/DDBJ whole genome shotgun (WGS) entry which is preliminary data.</text>
</comment>
<evidence type="ECO:0000313" key="4">
    <source>
        <dbReference type="Proteomes" id="UP000633814"/>
    </source>
</evidence>
<gene>
    <name evidence="3" type="ORF">JAO78_002220</name>
</gene>
<protein>
    <submittedName>
        <fullName evidence="3">DUF3192 domain-containing protein</fullName>
    </submittedName>
</protein>
<accession>A0ABS8BZZ2</accession>
<keyword evidence="4" id="KW-1185">Reference proteome</keyword>
<dbReference type="EMBL" id="JAEINI020000001">
    <property type="protein sequence ID" value="MCB5225627.1"/>
    <property type="molecule type" value="Genomic_DNA"/>
</dbReference>
<dbReference type="InterPro" id="IPR021534">
    <property type="entry name" value="DUF3192"/>
</dbReference>
<organism evidence="3 4">
    <name type="scientific">Alishewanella maricola</name>
    <dbReference type="NCBI Taxonomy" id="2795740"/>
    <lineage>
        <taxon>Bacteria</taxon>
        <taxon>Pseudomonadati</taxon>
        <taxon>Pseudomonadota</taxon>
        <taxon>Gammaproteobacteria</taxon>
        <taxon>Alteromonadales</taxon>
        <taxon>Alteromonadaceae</taxon>
        <taxon>Alishewanella</taxon>
    </lineage>
</organism>
<dbReference type="Gene3D" id="3.30.1450.10">
    <property type="match status" value="1"/>
</dbReference>
<dbReference type="InterPro" id="IPR037873">
    <property type="entry name" value="BamE-like"/>
</dbReference>
<dbReference type="RefSeq" id="WP_226749715.1">
    <property type="nucleotide sequence ID" value="NZ_JAEINI020000001.1"/>
</dbReference>
<dbReference type="PROSITE" id="PS51257">
    <property type="entry name" value="PROKAR_LIPOPROTEIN"/>
    <property type="match status" value="1"/>
</dbReference>
<feature type="signal peptide" evidence="2">
    <location>
        <begin position="1"/>
        <end position="27"/>
    </location>
</feature>